<keyword evidence="5" id="KW-0812">Transmembrane</keyword>
<evidence type="ECO:0000313" key="7">
    <source>
        <dbReference type="Proteomes" id="UP000436088"/>
    </source>
</evidence>
<evidence type="ECO:0000313" key="6">
    <source>
        <dbReference type="EMBL" id="KAE8732706.1"/>
    </source>
</evidence>
<gene>
    <name evidence="6" type="ORF">F3Y22_tig00001799pilonHSYRG00028</name>
</gene>
<feature type="transmembrane region" description="Helical" evidence="5">
    <location>
        <begin position="29"/>
        <end position="48"/>
    </location>
</feature>
<comment type="caution">
    <text evidence="6">The sequence shown here is derived from an EMBL/GenBank/DDBJ whole genome shotgun (WGS) entry which is preliminary data.</text>
</comment>
<accession>A0A6A3CUE8</accession>
<dbReference type="EMBL" id="VEPZ02000139">
    <property type="protein sequence ID" value="KAE8732706.1"/>
    <property type="molecule type" value="Genomic_DNA"/>
</dbReference>
<keyword evidence="1" id="KW-0808">Transferase</keyword>
<keyword evidence="7" id="KW-1185">Reference proteome</keyword>
<dbReference type="InterPro" id="IPR011009">
    <property type="entry name" value="Kinase-like_dom_sf"/>
</dbReference>
<proteinExistence type="predicted"/>
<dbReference type="Proteomes" id="UP000436088">
    <property type="component" value="Unassembled WGS sequence"/>
</dbReference>
<evidence type="ECO:0000256" key="3">
    <source>
        <dbReference type="ARBA" id="ARBA00022777"/>
    </source>
</evidence>
<evidence type="ECO:0000256" key="4">
    <source>
        <dbReference type="ARBA" id="ARBA00022840"/>
    </source>
</evidence>
<keyword evidence="5" id="KW-1133">Transmembrane helix</keyword>
<evidence type="ECO:0000256" key="1">
    <source>
        <dbReference type="ARBA" id="ARBA00022679"/>
    </source>
</evidence>
<dbReference type="GO" id="GO:0016301">
    <property type="term" value="F:kinase activity"/>
    <property type="evidence" value="ECO:0007669"/>
    <property type="project" value="UniProtKB-KW"/>
</dbReference>
<dbReference type="PANTHER" id="PTHR47973">
    <property type="entry name" value="CYSTEINE-RICH RECEPTOR-LIKE PROTEIN KINASE 3"/>
    <property type="match status" value="1"/>
</dbReference>
<name>A0A6A3CUE8_HIBSY</name>
<dbReference type="InterPro" id="IPR052059">
    <property type="entry name" value="CR_Ser/Thr_kinase"/>
</dbReference>
<evidence type="ECO:0000256" key="5">
    <source>
        <dbReference type="SAM" id="Phobius"/>
    </source>
</evidence>
<keyword evidence="3" id="KW-0418">Kinase</keyword>
<dbReference type="Gene3D" id="3.30.200.20">
    <property type="entry name" value="Phosphorylase Kinase, domain 1"/>
    <property type="match status" value="1"/>
</dbReference>
<dbReference type="SUPFAM" id="SSF56112">
    <property type="entry name" value="Protein kinase-like (PK-like)"/>
    <property type="match status" value="1"/>
</dbReference>
<keyword evidence="5" id="KW-0472">Membrane</keyword>
<sequence>MCLISSLKEALNNKPQVLGARNKNLKFEVGAVVSVLCLLLVILGILWWKCYLRRELSRKQVLTGLDLQTGFFTFGQMKPATNNFDTANKIGGGGFGAVYKKFYVIPLLQGVLLDGPEESQLKLDWPTSQKICLGIAKGFLVRFYVDPITIGGGRWVYGHQAAVVDFWF</sequence>
<dbReference type="AlphaFoldDB" id="A0A6A3CUE8"/>
<protein>
    <submittedName>
        <fullName evidence="6">Uncharacterized protein</fullName>
    </submittedName>
</protein>
<keyword evidence="4" id="KW-0067">ATP-binding</keyword>
<evidence type="ECO:0000256" key="2">
    <source>
        <dbReference type="ARBA" id="ARBA00022741"/>
    </source>
</evidence>
<reference evidence="6" key="1">
    <citation type="submission" date="2019-09" db="EMBL/GenBank/DDBJ databases">
        <title>Draft genome information of white flower Hibiscus syriacus.</title>
        <authorList>
            <person name="Kim Y.-M."/>
        </authorList>
    </citation>
    <scope>NUCLEOTIDE SEQUENCE [LARGE SCALE GENOMIC DNA]</scope>
    <source>
        <strain evidence="6">YM2019G1</strain>
    </source>
</reference>
<organism evidence="6 7">
    <name type="scientific">Hibiscus syriacus</name>
    <name type="common">Rose of Sharon</name>
    <dbReference type="NCBI Taxonomy" id="106335"/>
    <lineage>
        <taxon>Eukaryota</taxon>
        <taxon>Viridiplantae</taxon>
        <taxon>Streptophyta</taxon>
        <taxon>Embryophyta</taxon>
        <taxon>Tracheophyta</taxon>
        <taxon>Spermatophyta</taxon>
        <taxon>Magnoliopsida</taxon>
        <taxon>eudicotyledons</taxon>
        <taxon>Gunneridae</taxon>
        <taxon>Pentapetalae</taxon>
        <taxon>rosids</taxon>
        <taxon>malvids</taxon>
        <taxon>Malvales</taxon>
        <taxon>Malvaceae</taxon>
        <taxon>Malvoideae</taxon>
        <taxon>Hibiscus</taxon>
    </lineage>
</organism>
<dbReference type="GO" id="GO:0005524">
    <property type="term" value="F:ATP binding"/>
    <property type="evidence" value="ECO:0007669"/>
    <property type="project" value="UniProtKB-KW"/>
</dbReference>
<keyword evidence="2" id="KW-0547">Nucleotide-binding</keyword>